<dbReference type="SUPFAM" id="SSF51206">
    <property type="entry name" value="cAMP-binding domain-like"/>
    <property type="match status" value="2"/>
</dbReference>
<dbReference type="GO" id="GO:0005249">
    <property type="term" value="F:voltage-gated potassium channel activity"/>
    <property type="evidence" value="ECO:0007669"/>
    <property type="project" value="InterPro"/>
</dbReference>
<keyword evidence="3 8" id="KW-0812">Transmembrane</keyword>
<protein>
    <submittedName>
        <fullName evidence="10">Cation channel family protein</fullName>
    </submittedName>
</protein>
<keyword evidence="11" id="KW-1185">Reference proteome</keyword>
<organism evidence="10 11">
    <name type="scientific">Chrysochromulina tobinii</name>
    <dbReference type="NCBI Taxonomy" id="1460289"/>
    <lineage>
        <taxon>Eukaryota</taxon>
        <taxon>Haptista</taxon>
        <taxon>Haptophyta</taxon>
        <taxon>Prymnesiophyceae</taxon>
        <taxon>Prymnesiales</taxon>
        <taxon>Chrysochromulinaceae</taxon>
        <taxon>Chrysochromulina</taxon>
    </lineage>
</organism>
<evidence type="ECO:0000256" key="3">
    <source>
        <dbReference type="ARBA" id="ARBA00022692"/>
    </source>
</evidence>
<gene>
    <name evidence="10" type="ORF">Ctob_005025</name>
</gene>
<dbReference type="EMBL" id="JWZX01003293">
    <property type="protein sequence ID" value="KOO22278.1"/>
    <property type="molecule type" value="Genomic_DNA"/>
</dbReference>
<dbReference type="GO" id="GO:0016020">
    <property type="term" value="C:membrane"/>
    <property type="evidence" value="ECO:0007669"/>
    <property type="project" value="UniProtKB-SubCell"/>
</dbReference>
<dbReference type="Pfam" id="PF00027">
    <property type="entry name" value="cNMP_binding"/>
    <property type="match status" value="1"/>
</dbReference>
<evidence type="ECO:0000256" key="6">
    <source>
        <dbReference type="ARBA" id="ARBA00023136"/>
    </source>
</evidence>
<dbReference type="SMART" id="SM00100">
    <property type="entry name" value="cNMP"/>
    <property type="match status" value="1"/>
</dbReference>
<dbReference type="Gene3D" id="1.10.287.630">
    <property type="entry name" value="Helix hairpin bin"/>
    <property type="match status" value="2"/>
</dbReference>
<evidence type="ECO:0000259" key="9">
    <source>
        <dbReference type="PROSITE" id="PS50042"/>
    </source>
</evidence>
<dbReference type="InterPro" id="IPR000595">
    <property type="entry name" value="cNMP-bd_dom"/>
</dbReference>
<evidence type="ECO:0000313" key="11">
    <source>
        <dbReference type="Proteomes" id="UP000037460"/>
    </source>
</evidence>
<keyword evidence="4 8" id="KW-1133">Transmembrane helix</keyword>
<keyword evidence="6 8" id="KW-0472">Membrane</keyword>
<feature type="transmembrane region" description="Helical" evidence="8">
    <location>
        <begin position="225"/>
        <end position="243"/>
    </location>
</feature>
<dbReference type="AlphaFoldDB" id="A0A0M0J7S2"/>
<dbReference type="Gene3D" id="1.10.287.70">
    <property type="match status" value="2"/>
</dbReference>
<dbReference type="InterPro" id="IPR005821">
    <property type="entry name" value="Ion_trans_dom"/>
</dbReference>
<dbReference type="InterPro" id="IPR003938">
    <property type="entry name" value="K_chnl_volt-dep_EAG/ELK/ERG"/>
</dbReference>
<accession>A0A0M0J7S2</accession>
<dbReference type="InterPro" id="IPR014710">
    <property type="entry name" value="RmlC-like_jellyroll"/>
</dbReference>
<comment type="subcellular location">
    <subcellularLocation>
        <location evidence="1">Membrane</location>
        <topology evidence="1">Multi-pass membrane protein</topology>
    </subcellularLocation>
</comment>
<reference evidence="11" key="1">
    <citation type="journal article" date="2015" name="PLoS Genet.">
        <title>Genome Sequence and Transcriptome Analyses of Chrysochromulina tobin: Metabolic Tools for Enhanced Algal Fitness in the Prominent Order Prymnesiales (Haptophyceae).</title>
        <authorList>
            <person name="Hovde B.T."/>
            <person name="Deodato C.R."/>
            <person name="Hunsperger H.M."/>
            <person name="Ryken S.A."/>
            <person name="Yost W."/>
            <person name="Jha R.K."/>
            <person name="Patterson J."/>
            <person name="Monnat R.J. Jr."/>
            <person name="Barlow S.B."/>
            <person name="Starkenburg S.R."/>
            <person name="Cattolico R.A."/>
        </authorList>
    </citation>
    <scope>NUCLEOTIDE SEQUENCE</scope>
    <source>
        <strain evidence="11">CCMP291</strain>
    </source>
</reference>
<keyword evidence="7" id="KW-0407">Ion channel</keyword>
<evidence type="ECO:0000256" key="1">
    <source>
        <dbReference type="ARBA" id="ARBA00004141"/>
    </source>
</evidence>
<evidence type="ECO:0000256" key="8">
    <source>
        <dbReference type="SAM" id="Phobius"/>
    </source>
</evidence>
<dbReference type="PROSITE" id="PS50042">
    <property type="entry name" value="CNMP_BINDING_3"/>
    <property type="match status" value="1"/>
</dbReference>
<feature type="domain" description="Cyclic nucleotide-binding" evidence="9">
    <location>
        <begin position="729"/>
        <end position="849"/>
    </location>
</feature>
<sequence>MVPLRVCFSLRSCIFSADWTWELFVDCCFFADILLTFRTALILDDPEKQERKVVTDARRIAYHYIKGWFVIDVVSTIPIDTIIELTLYASTSAAEAQSLRTCSFLTESPEDSNLRSTMMLRVMRLVRLVRLLKLFRTLKLGLLFRRLDDAVNINPAVFKMARLLAYILLLSHLSACSWFGIFKQVVEEGSEPVADNWIEAYASAQLVPKLADAIRGDMLTQYTSALYWAFTTLTTVGYGDIVPKNVSEMWFVILMEFVGLIVFSIAIAQLTNIMDNFSAQKKLLSALMAEVTRYMRERKMTPRMQRRVLRFYEYYLERVSVFDVNLMLSEVSQSLKYDICEEDEMRQRQELARSWVLHPGSPYKNAWDACLAVLVVYSVVVVPLRIGFNEEATPRSAIFWFEVSIDFIFIIDIVVNCRTAYLTAHGLLEKRPRQIARHYLLSWFVADVAASIPVDLILLANQAFAEGDGSEERDSYRMTKLIKALRLLRLFRLVRLVKLARLIKIVQEKLQINPFVLQLVKLCFKMSFLIHLSACAWHWSAAFDLPEYSPFACQARAAAGQQTCFDERVTMAMATWLQYFEASHFSNGEWPTTLEAYTASIYWAMTTVATIGYGDIKSISNLERLMSIVIMLSGSIVFGVVVGGMSDSLEQMNSVRARRTRKKDYVKAMLRERNVPHALIIRTKQYYERYLLECGDVVTEQKILSELPPPLRTELLLCLNLRTVESIAFFHGQDSTFIISVCKMLKPCYFAPLDWIFKEGDLGLEMYFVQLGSVDVICFLDGEEVILETLEAGAYFGEVAVMMDDVRREASVRAVSFCSMFSFTKENLNRLLQMYPDVMKKMQTQMERRLRQYRLKRSIQNVKSANAVKSANTLSGRARPR</sequence>
<dbReference type="Proteomes" id="UP000037460">
    <property type="component" value="Unassembled WGS sequence"/>
</dbReference>
<name>A0A0M0J7S2_9EUKA</name>
<dbReference type="PANTHER" id="PTHR47823:SF9">
    <property type="entry name" value="CHROMOSOME UNDETERMINED SCAFFOLD_10, WHOLE GENOME SHOTGUN SEQUENCE"/>
    <property type="match status" value="1"/>
</dbReference>
<dbReference type="CDD" id="cd00038">
    <property type="entry name" value="CAP_ED"/>
    <property type="match status" value="1"/>
</dbReference>
<evidence type="ECO:0000256" key="5">
    <source>
        <dbReference type="ARBA" id="ARBA00023065"/>
    </source>
</evidence>
<feature type="transmembrane region" description="Helical" evidence="8">
    <location>
        <begin position="249"/>
        <end position="273"/>
    </location>
</feature>
<keyword evidence="2" id="KW-0813">Transport</keyword>
<dbReference type="Pfam" id="PF00520">
    <property type="entry name" value="Ion_trans"/>
    <property type="match status" value="2"/>
</dbReference>
<dbReference type="InterPro" id="IPR018490">
    <property type="entry name" value="cNMP-bd_dom_sf"/>
</dbReference>
<comment type="caution">
    <text evidence="10">The sequence shown here is derived from an EMBL/GenBank/DDBJ whole genome shotgun (WGS) entry which is preliminary data.</text>
</comment>
<dbReference type="OrthoDB" id="2152421at2759"/>
<evidence type="ECO:0000256" key="7">
    <source>
        <dbReference type="ARBA" id="ARBA00023303"/>
    </source>
</evidence>
<evidence type="ECO:0000256" key="4">
    <source>
        <dbReference type="ARBA" id="ARBA00022989"/>
    </source>
</evidence>
<dbReference type="SUPFAM" id="SSF81324">
    <property type="entry name" value="Voltage-gated potassium channels"/>
    <property type="match status" value="2"/>
</dbReference>
<keyword evidence="5" id="KW-0406">Ion transport</keyword>
<dbReference type="Gene3D" id="2.60.120.10">
    <property type="entry name" value="Jelly Rolls"/>
    <property type="match status" value="1"/>
</dbReference>
<evidence type="ECO:0000313" key="10">
    <source>
        <dbReference type="EMBL" id="KOO22278.1"/>
    </source>
</evidence>
<dbReference type="PANTHER" id="PTHR47823">
    <property type="entry name" value="ION_TRANS DOMAIN-CONTAINING PROTEIN"/>
    <property type="match status" value="1"/>
</dbReference>
<evidence type="ECO:0000256" key="2">
    <source>
        <dbReference type="ARBA" id="ARBA00022448"/>
    </source>
</evidence>
<proteinExistence type="predicted"/>
<dbReference type="PRINTS" id="PR01463">
    <property type="entry name" value="EAGCHANLFMLY"/>
</dbReference>
<feature type="transmembrane region" description="Helical" evidence="8">
    <location>
        <begin position="164"/>
        <end position="182"/>
    </location>
</feature>